<dbReference type="AlphaFoldDB" id="A0A1J5S0A8"/>
<dbReference type="Pfam" id="PF03781">
    <property type="entry name" value="FGE-sulfatase"/>
    <property type="match status" value="1"/>
</dbReference>
<dbReference type="EMBL" id="MLJW01000082">
    <property type="protein sequence ID" value="OIR01631.1"/>
    <property type="molecule type" value="Genomic_DNA"/>
</dbReference>
<dbReference type="InterPro" id="IPR016187">
    <property type="entry name" value="CTDL_fold"/>
</dbReference>
<evidence type="ECO:0000313" key="2">
    <source>
        <dbReference type="EMBL" id="OIR01631.1"/>
    </source>
</evidence>
<dbReference type="InterPro" id="IPR051043">
    <property type="entry name" value="Sulfatase_Mod_Factor_Kinase"/>
</dbReference>
<organism evidence="2">
    <name type="scientific">mine drainage metagenome</name>
    <dbReference type="NCBI Taxonomy" id="410659"/>
    <lineage>
        <taxon>unclassified sequences</taxon>
        <taxon>metagenomes</taxon>
        <taxon>ecological metagenomes</taxon>
    </lineage>
</organism>
<dbReference type="SUPFAM" id="SSF48452">
    <property type="entry name" value="TPR-like"/>
    <property type="match status" value="1"/>
</dbReference>
<dbReference type="Gene3D" id="3.90.1580.10">
    <property type="entry name" value="paralog of FGE (formylglycine-generating enzyme)"/>
    <property type="match status" value="1"/>
</dbReference>
<dbReference type="EC" id="2.7.11.1" evidence="2"/>
<dbReference type="SUPFAM" id="SSF56436">
    <property type="entry name" value="C-type lectin-like"/>
    <property type="match status" value="1"/>
</dbReference>
<dbReference type="PANTHER" id="PTHR23150:SF19">
    <property type="entry name" value="FORMYLGLYCINE-GENERATING ENZYME"/>
    <property type="match status" value="1"/>
</dbReference>
<dbReference type="GO" id="GO:0120147">
    <property type="term" value="F:formylglycine-generating oxidase activity"/>
    <property type="evidence" value="ECO:0007669"/>
    <property type="project" value="TreeGrafter"/>
</dbReference>
<proteinExistence type="predicted"/>
<comment type="caution">
    <text evidence="2">The sequence shown here is derived from an EMBL/GenBank/DDBJ whole genome shotgun (WGS) entry which is preliminary data.</text>
</comment>
<protein>
    <submittedName>
        <fullName evidence="2">Serine/threonine-protein kinase pkn1</fullName>
        <ecNumber evidence="2">2.7.11.1</ecNumber>
    </submittedName>
</protein>
<feature type="domain" description="Sulfatase-modifying factor enzyme-like" evidence="1">
    <location>
        <begin position="160"/>
        <end position="378"/>
    </location>
</feature>
<dbReference type="InterPro" id="IPR011990">
    <property type="entry name" value="TPR-like_helical_dom_sf"/>
</dbReference>
<gene>
    <name evidence="2" type="primary">pkn1_6</name>
    <name evidence="2" type="ORF">GALL_163420</name>
</gene>
<accession>A0A1J5S0A8</accession>
<dbReference type="InterPro" id="IPR005532">
    <property type="entry name" value="SUMF_dom"/>
</dbReference>
<evidence type="ECO:0000259" key="1">
    <source>
        <dbReference type="Pfam" id="PF03781"/>
    </source>
</evidence>
<dbReference type="PANTHER" id="PTHR23150">
    <property type="entry name" value="SULFATASE MODIFYING FACTOR 1, 2"/>
    <property type="match status" value="1"/>
</dbReference>
<dbReference type="GO" id="GO:0004674">
    <property type="term" value="F:protein serine/threonine kinase activity"/>
    <property type="evidence" value="ECO:0007669"/>
    <property type="project" value="UniProtKB-EC"/>
</dbReference>
<reference evidence="2" key="1">
    <citation type="submission" date="2016-10" db="EMBL/GenBank/DDBJ databases">
        <title>Sequence of Gallionella enrichment culture.</title>
        <authorList>
            <person name="Poehlein A."/>
            <person name="Muehling M."/>
            <person name="Daniel R."/>
        </authorList>
    </citation>
    <scope>NUCLEOTIDE SEQUENCE</scope>
</reference>
<sequence length="381" mass="42119">MVNIQKCLAVILLIVCAPAFAESANDPFQEVAAKYLAANPKPVLSEEAHKYKVQAEFMVQEKQPDKAIALYGKALSVAPWWPEGHYQLGLLLGDTKRYRDATQEMKRYLLLSPGGADARAAQDKIYQWEVVIEPETGKTIPEAGKALPEAGKTFKDCPECTEMVEIPAGSFDMGSNSGESDEKPVHRVTIAKPFAIGKTEVTQEQWYAVMGSDPSYFNGCGDTCPVEQVSWNDAQTFIKKLNAKTGKQYRLPTEAEWEYSCRAGSQLEYCGSDIADTVSWNSLNSGGFFFNTPHPVATKHANAFGVYDMSGNVWEWVEDNYHENYNGAPVDGSAWVGGSMRVLRGGSWGKDPKFGRAAARSKFASNYRDFSYGLRLARNLP</sequence>
<keyword evidence="2" id="KW-0808">Transferase</keyword>
<name>A0A1J5S0A8_9ZZZZ</name>
<dbReference type="InterPro" id="IPR042095">
    <property type="entry name" value="SUMF_sf"/>
</dbReference>
<keyword evidence="2" id="KW-0418">Kinase</keyword>
<dbReference type="Gene3D" id="1.25.40.10">
    <property type="entry name" value="Tetratricopeptide repeat domain"/>
    <property type="match status" value="1"/>
</dbReference>